<keyword evidence="2" id="KW-1185">Reference proteome</keyword>
<evidence type="ECO:0000313" key="1">
    <source>
        <dbReference type="EMBL" id="CAL1395614.1"/>
    </source>
</evidence>
<name>A0AAV2FBG7_9ROSI</name>
<protein>
    <submittedName>
        <fullName evidence="1">Uncharacterized protein</fullName>
    </submittedName>
</protein>
<sequence length="98" mass="11279">MIGKPLWFDKSTRLDQRLGYPRVCMEMGIDSEFQDFLHLVPDRRPAYNVHIELCNKPAICAKCCKFGHNCEEIQDEKHDTGSVVEVVQELLQVESEGI</sequence>
<gene>
    <name evidence="1" type="ORF">LTRI10_LOCUS36038</name>
</gene>
<organism evidence="1 2">
    <name type="scientific">Linum trigynum</name>
    <dbReference type="NCBI Taxonomy" id="586398"/>
    <lineage>
        <taxon>Eukaryota</taxon>
        <taxon>Viridiplantae</taxon>
        <taxon>Streptophyta</taxon>
        <taxon>Embryophyta</taxon>
        <taxon>Tracheophyta</taxon>
        <taxon>Spermatophyta</taxon>
        <taxon>Magnoliopsida</taxon>
        <taxon>eudicotyledons</taxon>
        <taxon>Gunneridae</taxon>
        <taxon>Pentapetalae</taxon>
        <taxon>rosids</taxon>
        <taxon>fabids</taxon>
        <taxon>Malpighiales</taxon>
        <taxon>Linaceae</taxon>
        <taxon>Linum</taxon>
    </lineage>
</organism>
<evidence type="ECO:0000313" key="2">
    <source>
        <dbReference type="Proteomes" id="UP001497516"/>
    </source>
</evidence>
<reference evidence="1 2" key="1">
    <citation type="submission" date="2024-04" db="EMBL/GenBank/DDBJ databases">
        <authorList>
            <person name="Fracassetti M."/>
        </authorList>
    </citation>
    <scope>NUCLEOTIDE SEQUENCE [LARGE SCALE GENOMIC DNA]</scope>
</reference>
<proteinExistence type="predicted"/>
<dbReference type="Proteomes" id="UP001497516">
    <property type="component" value="Chromosome 6"/>
</dbReference>
<accession>A0AAV2FBG7</accession>
<dbReference type="AlphaFoldDB" id="A0AAV2FBG7"/>
<dbReference type="EMBL" id="OZ034819">
    <property type="protein sequence ID" value="CAL1395614.1"/>
    <property type="molecule type" value="Genomic_DNA"/>
</dbReference>